<feature type="transmembrane region" description="Helical" evidence="1">
    <location>
        <begin position="72"/>
        <end position="92"/>
    </location>
</feature>
<feature type="transmembrane region" description="Helical" evidence="1">
    <location>
        <begin position="292"/>
        <end position="315"/>
    </location>
</feature>
<evidence type="ECO:0000256" key="1">
    <source>
        <dbReference type="SAM" id="Phobius"/>
    </source>
</evidence>
<evidence type="ECO:0000313" key="2">
    <source>
        <dbReference type="EMBL" id="CDO18708.1"/>
    </source>
</evidence>
<feature type="transmembrane region" description="Helical" evidence="1">
    <location>
        <begin position="350"/>
        <end position="372"/>
    </location>
</feature>
<protein>
    <submittedName>
        <fullName evidence="2">Putative bacterial low temperature requirement pr otein A</fullName>
    </submittedName>
</protein>
<reference evidence="2 3" key="1">
    <citation type="submission" date="2014-02" db="EMBL/GenBank/DDBJ databases">
        <authorList>
            <person name="Manrique M."/>
        </authorList>
    </citation>
    <scope>NUCLEOTIDE SEQUENCE [LARGE SCALE GENOMIC DNA]</scope>
    <source>
        <strain evidence="2 3">LMG17956</strain>
    </source>
</reference>
<organism evidence="2 3">
    <name type="scientific">Streptococcus gallolyticus</name>
    <dbReference type="NCBI Taxonomy" id="315405"/>
    <lineage>
        <taxon>Bacteria</taxon>
        <taxon>Bacillati</taxon>
        <taxon>Bacillota</taxon>
        <taxon>Bacilli</taxon>
        <taxon>Lactobacillales</taxon>
        <taxon>Streptococcaceae</taxon>
        <taxon>Streptococcus</taxon>
    </lineage>
</organism>
<feature type="transmembrane region" description="Helical" evidence="1">
    <location>
        <begin position="266"/>
        <end position="286"/>
    </location>
</feature>
<proteinExistence type="predicted"/>
<feature type="transmembrane region" description="Helical" evidence="1">
    <location>
        <begin position="14"/>
        <end position="34"/>
    </location>
</feature>
<reference evidence="2 3" key="2">
    <citation type="submission" date="2014-05" db="EMBL/GenBank/DDBJ databases">
        <title>Genome sequence of Streptococcus gallolyticus.</title>
        <authorList>
            <person name="Del Campo R."/>
        </authorList>
    </citation>
    <scope>NUCLEOTIDE SEQUENCE [LARGE SCALE GENOMIC DNA]</scope>
    <source>
        <strain evidence="2 3">LMG17956</strain>
    </source>
</reference>
<gene>
    <name evidence="2" type="ORF">BN963_SGAL_01913</name>
</gene>
<feature type="transmembrane region" description="Helical" evidence="1">
    <location>
        <begin position="40"/>
        <end position="60"/>
    </location>
</feature>
<dbReference type="PANTHER" id="PTHR36840">
    <property type="entry name" value="BLL5714 PROTEIN"/>
    <property type="match status" value="1"/>
</dbReference>
<name>A0A060RI26_9STRE</name>
<feature type="transmembrane region" description="Helical" evidence="1">
    <location>
        <begin position="327"/>
        <end position="344"/>
    </location>
</feature>
<dbReference type="Proteomes" id="UP000027584">
    <property type="component" value="Unassembled WGS sequence"/>
</dbReference>
<feature type="transmembrane region" description="Helical" evidence="1">
    <location>
        <begin position="104"/>
        <end position="125"/>
    </location>
</feature>
<dbReference type="EMBL" id="CCBC010000203">
    <property type="protein sequence ID" value="CDO18708.1"/>
    <property type="molecule type" value="Genomic_DNA"/>
</dbReference>
<feature type="transmembrane region" description="Helical" evidence="1">
    <location>
        <begin position="227"/>
        <end position="246"/>
    </location>
</feature>
<dbReference type="Pfam" id="PF06772">
    <property type="entry name" value="LtrA"/>
    <property type="match status" value="1"/>
</dbReference>
<keyword evidence="1" id="KW-0472">Membrane</keyword>
<keyword evidence="1" id="KW-1133">Transmembrane helix</keyword>
<sequence length="375" mass="42820">MTLIKHKKVELTELFYDLVFVYAISQITTLIHHVHHGIVIPYAFFTFVIALIIFVNSWMVQTVFTNRFGQNSLTNILFMFAQMLCLLISSTAVTEEWSTSFVPFILPMAFISLLLLLQYVIEYFNTKVEADRDLIRQYFYILGIRSLTLFVSIFLPYQFGLILAVSGVLLTWILPGILTNPKQGHVSEKTRAINFPHLVERLSLLVIITFGEMIIGIAPYFSVDNLSVASFLIFIIVTNLFMIYIVEIDHMIDVNQDRVTGNGAIYYHYPIFLGLSLITVSLSFIGNQAADNLFSICLLYLGILLLLFGVFAHQHYNKSSHQFTNKLYWVEFGMPILGLLLSFLTLQSAFALIVIACLVTLIMMIVMISFNLKRI</sequence>
<comment type="caution">
    <text evidence="2">The sequence shown here is derived from an EMBL/GenBank/DDBJ whole genome shotgun (WGS) entry which is preliminary data.</text>
</comment>
<dbReference type="AlphaFoldDB" id="A0A060RI26"/>
<keyword evidence="1" id="KW-0812">Transmembrane</keyword>
<feature type="transmembrane region" description="Helical" evidence="1">
    <location>
        <begin position="161"/>
        <end position="181"/>
    </location>
</feature>
<feature type="transmembrane region" description="Helical" evidence="1">
    <location>
        <begin position="202"/>
        <end position="221"/>
    </location>
</feature>
<dbReference type="InterPro" id="IPR010640">
    <property type="entry name" value="Low_temperature_requirement_A"/>
</dbReference>
<evidence type="ECO:0000313" key="3">
    <source>
        <dbReference type="Proteomes" id="UP000027584"/>
    </source>
</evidence>
<feature type="transmembrane region" description="Helical" evidence="1">
    <location>
        <begin position="137"/>
        <end position="155"/>
    </location>
</feature>
<dbReference type="PANTHER" id="PTHR36840:SF1">
    <property type="entry name" value="BLL5714 PROTEIN"/>
    <property type="match status" value="1"/>
</dbReference>
<accession>A0A060RI26</accession>